<reference evidence="1" key="1">
    <citation type="submission" date="2018-02" db="EMBL/GenBank/DDBJ databases">
        <title>Rhizophora mucronata_Transcriptome.</title>
        <authorList>
            <person name="Meera S.P."/>
            <person name="Sreeshan A."/>
            <person name="Augustine A."/>
        </authorList>
    </citation>
    <scope>NUCLEOTIDE SEQUENCE</scope>
    <source>
        <tissue evidence="1">Leaf</tissue>
    </source>
</reference>
<proteinExistence type="predicted"/>
<dbReference type="AlphaFoldDB" id="A0A2P2NSQ3"/>
<organism evidence="1">
    <name type="scientific">Rhizophora mucronata</name>
    <name type="common">Asiatic mangrove</name>
    <dbReference type="NCBI Taxonomy" id="61149"/>
    <lineage>
        <taxon>Eukaryota</taxon>
        <taxon>Viridiplantae</taxon>
        <taxon>Streptophyta</taxon>
        <taxon>Embryophyta</taxon>
        <taxon>Tracheophyta</taxon>
        <taxon>Spermatophyta</taxon>
        <taxon>Magnoliopsida</taxon>
        <taxon>eudicotyledons</taxon>
        <taxon>Gunneridae</taxon>
        <taxon>Pentapetalae</taxon>
        <taxon>rosids</taxon>
        <taxon>fabids</taxon>
        <taxon>Malpighiales</taxon>
        <taxon>Rhizophoraceae</taxon>
        <taxon>Rhizophora</taxon>
    </lineage>
</organism>
<protein>
    <submittedName>
        <fullName evidence="1">Uncharacterized protein</fullName>
    </submittedName>
</protein>
<evidence type="ECO:0000313" key="1">
    <source>
        <dbReference type="EMBL" id="MBX45538.1"/>
    </source>
</evidence>
<sequence>MLPFAFSSEIFHVSKSKWATTLLGLNCYANLAMLPDPSKPG</sequence>
<accession>A0A2P2NSQ3</accession>
<name>A0A2P2NSQ3_RHIMU</name>
<dbReference type="EMBL" id="GGEC01065054">
    <property type="protein sequence ID" value="MBX45538.1"/>
    <property type="molecule type" value="Transcribed_RNA"/>
</dbReference>